<dbReference type="EMBL" id="JAFVMH010000023">
    <property type="protein sequence ID" value="MBO1326820.1"/>
    <property type="molecule type" value="Genomic_DNA"/>
</dbReference>
<reference evidence="2" key="1">
    <citation type="submission" date="2021-03" db="EMBL/GenBank/DDBJ databases">
        <title>The complete genome sequence of Acetobacter sp. TBRC 12339.</title>
        <authorList>
            <person name="Charoenyingcharoen P."/>
            <person name="Yukphan P."/>
        </authorList>
    </citation>
    <scope>NUCLEOTIDE SEQUENCE</scope>
    <source>
        <strain evidence="2">TBRC 12339</strain>
    </source>
</reference>
<feature type="non-terminal residue" evidence="2">
    <location>
        <position position="1"/>
    </location>
</feature>
<organism evidence="2 3">
    <name type="scientific">Acetobacter garciniae</name>
    <dbReference type="NCBI Taxonomy" id="2817435"/>
    <lineage>
        <taxon>Bacteria</taxon>
        <taxon>Pseudomonadati</taxon>
        <taxon>Pseudomonadota</taxon>
        <taxon>Alphaproteobacteria</taxon>
        <taxon>Acetobacterales</taxon>
        <taxon>Acetobacteraceae</taxon>
        <taxon>Acetobacter</taxon>
    </lineage>
</organism>
<dbReference type="AlphaFoldDB" id="A0A939HP54"/>
<keyword evidence="1" id="KW-0175">Coiled coil</keyword>
<name>A0A939HP54_9PROT</name>
<protein>
    <submittedName>
        <fullName evidence="2">Uncharacterized protein</fullName>
    </submittedName>
</protein>
<keyword evidence="3" id="KW-1185">Reference proteome</keyword>
<dbReference type="Proteomes" id="UP000664073">
    <property type="component" value="Unassembled WGS sequence"/>
</dbReference>
<feature type="coiled-coil region" evidence="1">
    <location>
        <begin position="61"/>
        <end position="127"/>
    </location>
</feature>
<sequence length="127" mass="13883">TAGALGGIQGTLRRVANNLDGLPQALSQAIANANAWQQRAEMYRQSKDEVRAILGKALAALEKEETCSAQLRTELKAAQQQAEANRANRDEWKAWGTQTRDGLKQMIARRDARIAQLEAELKAARGA</sequence>
<evidence type="ECO:0000256" key="1">
    <source>
        <dbReference type="SAM" id="Coils"/>
    </source>
</evidence>
<proteinExistence type="predicted"/>
<evidence type="ECO:0000313" key="3">
    <source>
        <dbReference type="Proteomes" id="UP000664073"/>
    </source>
</evidence>
<accession>A0A939HP54</accession>
<evidence type="ECO:0000313" key="2">
    <source>
        <dbReference type="EMBL" id="MBO1326820.1"/>
    </source>
</evidence>
<comment type="caution">
    <text evidence="2">The sequence shown here is derived from an EMBL/GenBank/DDBJ whole genome shotgun (WGS) entry which is preliminary data.</text>
</comment>
<gene>
    <name evidence="2" type="ORF">J2D77_16905</name>
</gene>